<evidence type="ECO:0000259" key="3">
    <source>
        <dbReference type="PROSITE" id="PS50828"/>
    </source>
</evidence>
<dbReference type="InterPro" id="IPR002625">
    <property type="entry name" value="Smr_dom"/>
</dbReference>
<dbReference type="OrthoDB" id="185373at2759"/>
<dbReference type="PROSITE" id="PS50828">
    <property type="entry name" value="SMR"/>
    <property type="match status" value="1"/>
</dbReference>
<dbReference type="Gene3D" id="3.30.1370.110">
    <property type="match status" value="1"/>
</dbReference>
<dbReference type="SUPFAM" id="SSF160443">
    <property type="entry name" value="SMR domain-like"/>
    <property type="match status" value="1"/>
</dbReference>
<proteinExistence type="predicted"/>
<protein>
    <recommendedName>
        <fullName evidence="3">Smr domain-containing protein</fullName>
    </recommendedName>
</protein>
<reference evidence="4" key="1">
    <citation type="submission" date="2013-12" db="EMBL/GenBank/DDBJ databases">
        <title>The Genome Sequence of Aphanomyces astaci APO3.</title>
        <authorList>
            <consortium name="The Broad Institute Genomics Platform"/>
            <person name="Russ C."/>
            <person name="Tyler B."/>
            <person name="van West P."/>
            <person name="Dieguez-Uribeondo J."/>
            <person name="Young S.K."/>
            <person name="Zeng Q."/>
            <person name="Gargeya S."/>
            <person name="Fitzgerald M."/>
            <person name="Abouelleil A."/>
            <person name="Alvarado L."/>
            <person name="Chapman S.B."/>
            <person name="Gainer-Dewar J."/>
            <person name="Goldberg J."/>
            <person name="Griggs A."/>
            <person name="Gujja S."/>
            <person name="Hansen M."/>
            <person name="Howarth C."/>
            <person name="Imamovic A."/>
            <person name="Ireland A."/>
            <person name="Larimer J."/>
            <person name="McCowan C."/>
            <person name="Murphy C."/>
            <person name="Pearson M."/>
            <person name="Poon T.W."/>
            <person name="Priest M."/>
            <person name="Roberts A."/>
            <person name="Saif S."/>
            <person name="Shea T."/>
            <person name="Sykes S."/>
            <person name="Wortman J."/>
            <person name="Nusbaum C."/>
            <person name="Birren B."/>
        </authorList>
    </citation>
    <scope>NUCLEOTIDE SEQUENCE [LARGE SCALE GENOMIC DNA]</scope>
    <source>
        <strain evidence="4">APO3</strain>
    </source>
</reference>
<dbReference type="PANTHER" id="PTHR47447:SF17">
    <property type="entry name" value="OS12G0638900 PROTEIN"/>
    <property type="match status" value="1"/>
</dbReference>
<evidence type="ECO:0000313" key="4">
    <source>
        <dbReference type="EMBL" id="ETV81772.1"/>
    </source>
</evidence>
<sequence>MLRRAILSATRPVRPVTMKCVASPCDQSHASPSLWSMQSRFESTAVANNTAALSIIESKLHRAEQAADWKHALGTFQHFATNHPTWVEPKHANFVLRVCAAQGRHREAKKVLHILQGLGHMNDPSSSDNSASPSSSTQPALSVESQALMCQALAENGKGDEALVKAHALVAGIPTLDDNVRRTLSASLYRPLLKAFKHKNDWKHTLTLLKQMQEFSVPIPLRGYRLLLLTLSSGRQPKMLVDVARQVLSSSTLVLDVQTYTIMIKTLSACGEHGVVHEVLNKIRTTEAPDYMDTTADMNLYNAMIRAHMLAHNLDESRRLLRHLLTLPHLTPDAFCFTTCMLGYLRPGSDIGNGPNQVTSLYEDMNRRGISPSILTLACVLRAIHRLPTKKYLLSAVLAKCHDVPLGKPDFVHTLIDALDEVGQTETGEAVFRRAMDQQLLGEWRKGLFGLNLHTFSKGSAKTAVQFALTAIATQPKSYRETMEVQELKIITGKGRGSKEFMKPVLKPEIEALLWSHFALRSHTPAQNHGCLVVQKEHLQQWLAKQQDKAANRTRK</sequence>
<dbReference type="STRING" id="112090.W4GPY8"/>
<name>W4GPY8_APHAT</name>
<dbReference type="AlphaFoldDB" id="W4GPY8"/>
<feature type="domain" description="Smr" evidence="3">
    <location>
        <begin position="451"/>
        <end position="537"/>
    </location>
</feature>
<feature type="region of interest" description="Disordered" evidence="2">
    <location>
        <begin position="118"/>
        <end position="138"/>
    </location>
</feature>
<dbReference type="InterPro" id="IPR011990">
    <property type="entry name" value="TPR-like_helical_dom_sf"/>
</dbReference>
<dbReference type="RefSeq" id="XP_009828509.1">
    <property type="nucleotide sequence ID" value="XM_009830207.1"/>
</dbReference>
<evidence type="ECO:0000256" key="1">
    <source>
        <dbReference type="ARBA" id="ARBA00022737"/>
    </source>
</evidence>
<dbReference type="PANTHER" id="PTHR47447">
    <property type="entry name" value="OS03G0856100 PROTEIN"/>
    <property type="match status" value="1"/>
</dbReference>
<dbReference type="EMBL" id="KI913123">
    <property type="protein sequence ID" value="ETV81772.1"/>
    <property type="molecule type" value="Genomic_DNA"/>
</dbReference>
<evidence type="ECO:0000256" key="2">
    <source>
        <dbReference type="SAM" id="MobiDB-lite"/>
    </source>
</evidence>
<accession>W4GPY8</accession>
<dbReference type="Gene3D" id="1.25.40.10">
    <property type="entry name" value="Tetratricopeptide repeat domain"/>
    <property type="match status" value="2"/>
</dbReference>
<dbReference type="InterPro" id="IPR036063">
    <property type="entry name" value="Smr_dom_sf"/>
</dbReference>
<organism evidence="4">
    <name type="scientific">Aphanomyces astaci</name>
    <name type="common">Crayfish plague agent</name>
    <dbReference type="NCBI Taxonomy" id="112090"/>
    <lineage>
        <taxon>Eukaryota</taxon>
        <taxon>Sar</taxon>
        <taxon>Stramenopiles</taxon>
        <taxon>Oomycota</taxon>
        <taxon>Saprolegniomycetes</taxon>
        <taxon>Saprolegniales</taxon>
        <taxon>Verrucalvaceae</taxon>
        <taxon>Aphanomyces</taxon>
    </lineage>
</organism>
<keyword evidence="1" id="KW-0677">Repeat</keyword>
<dbReference type="GeneID" id="20807357"/>
<dbReference type="VEuPathDB" id="FungiDB:H257_05361"/>
<gene>
    <name evidence="4" type="ORF">H257_05361</name>
</gene>
<feature type="compositionally biased region" description="Low complexity" evidence="2">
    <location>
        <begin position="122"/>
        <end position="136"/>
    </location>
</feature>